<dbReference type="Gene3D" id="1.20.120.1770">
    <property type="match status" value="1"/>
</dbReference>
<evidence type="ECO:0000259" key="13">
    <source>
        <dbReference type="PROSITE" id="PS50939"/>
    </source>
</evidence>
<evidence type="ECO:0000256" key="5">
    <source>
        <dbReference type="ARBA" id="ARBA00022692"/>
    </source>
</evidence>
<proteinExistence type="predicted"/>
<evidence type="ECO:0000313" key="15">
    <source>
        <dbReference type="Proteomes" id="UP000007110"/>
    </source>
</evidence>
<comment type="cofactor">
    <cofactor evidence="1">
        <name>heme b</name>
        <dbReference type="ChEBI" id="CHEBI:60344"/>
    </cofactor>
</comment>
<evidence type="ECO:0000256" key="3">
    <source>
        <dbReference type="ARBA" id="ARBA00022448"/>
    </source>
</evidence>
<evidence type="ECO:0000256" key="11">
    <source>
        <dbReference type="SAM" id="MobiDB-lite"/>
    </source>
</evidence>
<dbReference type="KEGG" id="spu:100888104"/>
<evidence type="ECO:0000256" key="8">
    <source>
        <dbReference type="ARBA" id="ARBA00022989"/>
    </source>
</evidence>
<dbReference type="PANTHER" id="PTHR10106:SF0">
    <property type="entry name" value="LD36721P"/>
    <property type="match status" value="1"/>
</dbReference>
<dbReference type="InParanoid" id="A0A7M7T1G0"/>
<name>A0A7M7T1G0_STRPU</name>
<dbReference type="Proteomes" id="UP000007110">
    <property type="component" value="Unassembled WGS sequence"/>
</dbReference>
<evidence type="ECO:0000256" key="4">
    <source>
        <dbReference type="ARBA" id="ARBA00022617"/>
    </source>
</evidence>
<evidence type="ECO:0000313" key="14">
    <source>
        <dbReference type="EnsemblMetazoa" id="XP_030846800"/>
    </source>
</evidence>
<evidence type="ECO:0000256" key="12">
    <source>
        <dbReference type="SAM" id="Phobius"/>
    </source>
</evidence>
<dbReference type="GO" id="GO:0016491">
    <property type="term" value="F:oxidoreductase activity"/>
    <property type="evidence" value="ECO:0000318"/>
    <property type="project" value="GO_Central"/>
</dbReference>
<evidence type="ECO:0000256" key="9">
    <source>
        <dbReference type="ARBA" id="ARBA00023004"/>
    </source>
</evidence>
<feature type="transmembrane region" description="Helical" evidence="12">
    <location>
        <begin position="118"/>
        <end position="139"/>
    </location>
</feature>
<dbReference type="FunFam" id="1.20.120.1770:FF:000001">
    <property type="entry name" value="Cytochrome b reductase 1"/>
    <property type="match status" value="1"/>
</dbReference>
<organism evidence="14 15">
    <name type="scientific">Strongylocentrotus purpuratus</name>
    <name type="common">Purple sea urchin</name>
    <dbReference type="NCBI Taxonomy" id="7668"/>
    <lineage>
        <taxon>Eukaryota</taxon>
        <taxon>Metazoa</taxon>
        <taxon>Echinodermata</taxon>
        <taxon>Eleutherozoa</taxon>
        <taxon>Echinozoa</taxon>
        <taxon>Echinoidea</taxon>
        <taxon>Euechinoidea</taxon>
        <taxon>Echinacea</taxon>
        <taxon>Camarodonta</taxon>
        <taxon>Echinidea</taxon>
        <taxon>Strongylocentrotidae</taxon>
        <taxon>Strongylocentrotus</taxon>
    </lineage>
</organism>
<feature type="region of interest" description="Disordered" evidence="11">
    <location>
        <begin position="227"/>
        <end position="247"/>
    </location>
</feature>
<dbReference type="PROSITE" id="PS50939">
    <property type="entry name" value="CYTOCHROME_B561"/>
    <property type="match status" value="1"/>
</dbReference>
<dbReference type="GeneID" id="100888104"/>
<evidence type="ECO:0000256" key="1">
    <source>
        <dbReference type="ARBA" id="ARBA00001970"/>
    </source>
</evidence>
<dbReference type="InterPro" id="IPR006593">
    <property type="entry name" value="Cyt_b561/ferric_Rdtase_TM"/>
</dbReference>
<sequence>MLPFYLLLTLSQVVGIMILILVGYWTGHTLGGYAWDGSGREFNLHPLFMTIGLVFLYGDGILMFRVFRHNSSSKIKIVHLLFHSLALIFACVGLKTVFNFHRVQSFPDMYSLHSWVGLSAFILFVLQWMTGIACFLYPRLRDELRVTYLPLHRYIGVATFAMVIAAACAGINEKLFFVYSGRGDSLKYSALPHGAYIGNFLGFLILLFGLIVGYLVSNSDFRRQTSNPARDGLEEGTLMNTTDQKVN</sequence>
<dbReference type="OrthoDB" id="907479at2759"/>
<dbReference type="RefSeq" id="XP_030846800.1">
    <property type="nucleotide sequence ID" value="XM_030990940.1"/>
</dbReference>
<keyword evidence="8 12" id="KW-1133">Transmembrane helix</keyword>
<keyword evidence="4" id="KW-0349">Heme</keyword>
<feature type="transmembrane region" description="Helical" evidence="12">
    <location>
        <begin position="47"/>
        <end position="67"/>
    </location>
</feature>
<dbReference type="InterPro" id="IPR043205">
    <property type="entry name" value="CYB561/CYBRD1-like"/>
</dbReference>
<evidence type="ECO:0000256" key="10">
    <source>
        <dbReference type="ARBA" id="ARBA00023136"/>
    </source>
</evidence>
<accession>A0A7M7T1G0</accession>
<keyword evidence="3" id="KW-0813">Transport</keyword>
<feature type="transmembrane region" description="Helical" evidence="12">
    <location>
        <begin position="79"/>
        <end position="98"/>
    </location>
</feature>
<dbReference type="SMART" id="SM00665">
    <property type="entry name" value="B561"/>
    <property type="match status" value="1"/>
</dbReference>
<dbReference type="PANTHER" id="PTHR10106">
    <property type="entry name" value="CYTOCHROME B561-RELATED"/>
    <property type="match status" value="1"/>
</dbReference>
<keyword evidence="5 12" id="KW-0812">Transmembrane</keyword>
<dbReference type="OMA" id="GYIANLY"/>
<reference evidence="14" key="2">
    <citation type="submission" date="2021-01" db="UniProtKB">
        <authorList>
            <consortium name="EnsemblMetazoa"/>
        </authorList>
    </citation>
    <scope>IDENTIFICATION</scope>
</reference>
<feature type="transmembrane region" description="Helical" evidence="12">
    <location>
        <begin position="151"/>
        <end position="172"/>
    </location>
</feature>
<dbReference type="Pfam" id="PF03188">
    <property type="entry name" value="Cytochrom_B561"/>
    <property type="match status" value="1"/>
</dbReference>
<reference evidence="15" key="1">
    <citation type="submission" date="2015-02" db="EMBL/GenBank/DDBJ databases">
        <title>Genome sequencing for Strongylocentrotus purpuratus.</title>
        <authorList>
            <person name="Murali S."/>
            <person name="Liu Y."/>
            <person name="Vee V."/>
            <person name="English A."/>
            <person name="Wang M."/>
            <person name="Skinner E."/>
            <person name="Han Y."/>
            <person name="Muzny D.M."/>
            <person name="Worley K.C."/>
            <person name="Gibbs R.A."/>
        </authorList>
    </citation>
    <scope>NUCLEOTIDE SEQUENCE</scope>
</reference>
<keyword evidence="7" id="KW-0249">Electron transport</keyword>
<dbReference type="GO" id="GO:0016020">
    <property type="term" value="C:membrane"/>
    <property type="evidence" value="ECO:0007669"/>
    <property type="project" value="UniProtKB-SubCell"/>
</dbReference>
<evidence type="ECO:0000256" key="7">
    <source>
        <dbReference type="ARBA" id="ARBA00022982"/>
    </source>
</evidence>
<evidence type="ECO:0000256" key="2">
    <source>
        <dbReference type="ARBA" id="ARBA00004141"/>
    </source>
</evidence>
<keyword evidence="15" id="KW-1185">Reference proteome</keyword>
<keyword evidence="6" id="KW-0479">Metal-binding</keyword>
<comment type="subcellular location">
    <subcellularLocation>
        <location evidence="2">Membrane</location>
        <topology evidence="2">Multi-pass membrane protein</topology>
    </subcellularLocation>
</comment>
<dbReference type="GO" id="GO:0046872">
    <property type="term" value="F:metal ion binding"/>
    <property type="evidence" value="ECO:0007669"/>
    <property type="project" value="UniProtKB-KW"/>
</dbReference>
<feature type="transmembrane region" description="Helical" evidence="12">
    <location>
        <begin position="7"/>
        <end position="27"/>
    </location>
</feature>
<dbReference type="FunCoup" id="A0A7M7T1G0">
    <property type="interactions" value="390"/>
</dbReference>
<feature type="compositionally biased region" description="Polar residues" evidence="11">
    <location>
        <begin position="238"/>
        <end position="247"/>
    </location>
</feature>
<protein>
    <recommendedName>
        <fullName evidence="13">Cytochrome b561 domain-containing protein</fullName>
    </recommendedName>
</protein>
<feature type="transmembrane region" description="Helical" evidence="12">
    <location>
        <begin position="196"/>
        <end position="216"/>
    </location>
</feature>
<dbReference type="AlphaFoldDB" id="A0A7M7T1G0"/>
<feature type="domain" description="Cytochrome b561" evidence="13">
    <location>
        <begin position="10"/>
        <end position="217"/>
    </location>
</feature>
<keyword evidence="10 12" id="KW-0472">Membrane</keyword>
<keyword evidence="9" id="KW-0408">Iron</keyword>
<evidence type="ECO:0000256" key="6">
    <source>
        <dbReference type="ARBA" id="ARBA00022723"/>
    </source>
</evidence>
<dbReference type="EnsemblMetazoa" id="XM_030990940">
    <property type="protein sequence ID" value="XP_030846800"/>
    <property type="gene ID" value="LOC100888104"/>
</dbReference>